<protein>
    <submittedName>
        <fullName evidence="2">Uncharacterized protein</fullName>
    </submittedName>
</protein>
<evidence type="ECO:0000313" key="1">
    <source>
        <dbReference type="Proteomes" id="UP000887579"/>
    </source>
</evidence>
<reference evidence="2" key="1">
    <citation type="submission" date="2022-11" db="UniProtKB">
        <authorList>
            <consortium name="WormBaseParasite"/>
        </authorList>
    </citation>
    <scope>IDENTIFICATION</scope>
</reference>
<sequence>MTPPTSTSEKLFKMPTTTTTTTLPPPLITTPVAEAAAGHGNSDKLTNLTNEKTNYIVPVACSIGVIIICLIIVVAAIFLICRSLKKRATVKPTPSETAPPHIDASKTETTDFKKIETNVQTPPTTTNPMAPEHIAAKTFTYKGPLVLQTKPPTEIPLDHELDNDRPQSIHDSHHIIFDDALNEVHEIGSDVEIFMDGKKELPKKARSSVPSPYGEPTKQSSGGGKKKKISEKQKDKAVRE</sequence>
<accession>A0AC34GXQ0</accession>
<organism evidence="1 2">
    <name type="scientific">Panagrolaimus sp. ES5</name>
    <dbReference type="NCBI Taxonomy" id="591445"/>
    <lineage>
        <taxon>Eukaryota</taxon>
        <taxon>Metazoa</taxon>
        <taxon>Ecdysozoa</taxon>
        <taxon>Nematoda</taxon>
        <taxon>Chromadorea</taxon>
        <taxon>Rhabditida</taxon>
        <taxon>Tylenchina</taxon>
        <taxon>Panagrolaimomorpha</taxon>
        <taxon>Panagrolaimoidea</taxon>
        <taxon>Panagrolaimidae</taxon>
        <taxon>Panagrolaimus</taxon>
    </lineage>
</organism>
<proteinExistence type="predicted"/>
<dbReference type="WBParaSite" id="ES5_v2.g9663.t1">
    <property type="protein sequence ID" value="ES5_v2.g9663.t1"/>
    <property type="gene ID" value="ES5_v2.g9663"/>
</dbReference>
<evidence type="ECO:0000313" key="2">
    <source>
        <dbReference type="WBParaSite" id="ES5_v2.g9663.t1"/>
    </source>
</evidence>
<dbReference type="Proteomes" id="UP000887579">
    <property type="component" value="Unplaced"/>
</dbReference>
<name>A0AC34GXQ0_9BILA</name>